<dbReference type="OrthoDB" id="8297494at2759"/>
<keyword evidence="3" id="KW-1185">Reference proteome</keyword>
<name>A0A226CVL8_FOLCA</name>
<reference evidence="2 3" key="1">
    <citation type="submission" date="2015-12" db="EMBL/GenBank/DDBJ databases">
        <title>The genome of Folsomia candida.</title>
        <authorList>
            <person name="Faddeeva A."/>
            <person name="Derks M.F."/>
            <person name="Anvar Y."/>
            <person name="Smit S."/>
            <person name="Van Straalen N."/>
            <person name="Roelofs D."/>
        </authorList>
    </citation>
    <scope>NUCLEOTIDE SEQUENCE [LARGE SCALE GENOMIC DNA]</scope>
    <source>
        <strain evidence="2 3">VU population</strain>
        <tissue evidence="2">Whole body</tissue>
    </source>
</reference>
<feature type="transmembrane region" description="Helical" evidence="1">
    <location>
        <begin position="290"/>
        <end position="313"/>
    </location>
</feature>
<comment type="caution">
    <text evidence="2">The sequence shown here is derived from an EMBL/GenBank/DDBJ whole genome shotgun (WGS) entry which is preliminary data.</text>
</comment>
<protein>
    <recommendedName>
        <fullName evidence="4">Gustatory receptor</fullName>
    </recommendedName>
</protein>
<evidence type="ECO:0000313" key="2">
    <source>
        <dbReference type="EMBL" id="OXA36949.1"/>
    </source>
</evidence>
<proteinExistence type="predicted"/>
<feature type="transmembrane region" description="Helical" evidence="1">
    <location>
        <begin position="256"/>
        <end position="278"/>
    </location>
</feature>
<evidence type="ECO:0000313" key="3">
    <source>
        <dbReference type="Proteomes" id="UP000198287"/>
    </source>
</evidence>
<sequence>MSYLHCFPIKWDKSAKRVTHVKSRRKLIIIKTVNILLLSHFGLVAFVLRDQYRTGCVYTLLPNIFMWLVNVIHFLSGMGVNLANKAGELFNTMIGFEEWLQDTFDEMNILPEKNSGESITNRMCPILGITRMRRLLGNACNPAYMGYLMGYCSSCHAHLVTGGGLAWVLAKFVAMVFDHHGSNVAILFPHVQHINRWNWMHARLFGYIGAVILKIRCTFMANPVNSSHVSLTTRAKLYRNLQILEKQLNRTLSTRVIPAILVVVPAVEIFCTFVVIKLLRFLPSEEFYTYPYATFICVTVLMVFETFAAQLFVNSEQLCTDWLKEPGLTRLNRRRIRSLQPMRIKVGSNFVDRGSALITQDFCINQTVSLLLM</sequence>
<evidence type="ECO:0008006" key="4">
    <source>
        <dbReference type="Google" id="ProtNLM"/>
    </source>
</evidence>
<dbReference type="EMBL" id="LNIX01000068">
    <property type="protein sequence ID" value="OXA36949.1"/>
    <property type="molecule type" value="Genomic_DNA"/>
</dbReference>
<feature type="transmembrane region" description="Helical" evidence="1">
    <location>
        <begin position="27"/>
        <end position="48"/>
    </location>
</feature>
<accession>A0A226CVL8</accession>
<evidence type="ECO:0000256" key="1">
    <source>
        <dbReference type="SAM" id="Phobius"/>
    </source>
</evidence>
<dbReference type="AlphaFoldDB" id="A0A226CVL8"/>
<organism evidence="2 3">
    <name type="scientific">Folsomia candida</name>
    <name type="common">Springtail</name>
    <dbReference type="NCBI Taxonomy" id="158441"/>
    <lineage>
        <taxon>Eukaryota</taxon>
        <taxon>Metazoa</taxon>
        <taxon>Ecdysozoa</taxon>
        <taxon>Arthropoda</taxon>
        <taxon>Hexapoda</taxon>
        <taxon>Collembola</taxon>
        <taxon>Entomobryomorpha</taxon>
        <taxon>Isotomoidea</taxon>
        <taxon>Isotomidae</taxon>
        <taxon>Proisotominae</taxon>
        <taxon>Folsomia</taxon>
    </lineage>
</organism>
<keyword evidence="1" id="KW-1133">Transmembrane helix</keyword>
<gene>
    <name evidence="2" type="ORF">Fcan01_28298</name>
</gene>
<keyword evidence="1" id="KW-0812">Transmembrane</keyword>
<keyword evidence="1" id="KW-0472">Membrane</keyword>
<feature type="transmembrane region" description="Helical" evidence="1">
    <location>
        <begin position="60"/>
        <end position="83"/>
    </location>
</feature>
<dbReference type="Proteomes" id="UP000198287">
    <property type="component" value="Unassembled WGS sequence"/>
</dbReference>